<dbReference type="KEGG" id="xyl:ET495_05700"/>
<dbReference type="Proteomes" id="UP000291758">
    <property type="component" value="Chromosome"/>
</dbReference>
<dbReference type="Gene3D" id="3.40.50.620">
    <property type="entry name" value="HUPs"/>
    <property type="match status" value="1"/>
</dbReference>
<evidence type="ECO:0000313" key="1">
    <source>
        <dbReference type="EMBL" id="QAY62823.1"/>
    </source>
</evidence>
<dbReference type="EMBL" id="CP035495">
    <property type="protein sequence ID" value="QAY62823.1"/>
    <property type="molecule type" value="Genomic_DNA"/>
</dbReference>
<gene>
    <name evidence="1" type="ORF">ET495_05700</name>
</gene>
<dbReference type="AlphaFoldDB" id="A0A4P6EM67"/>
<organism evidence="1 2">
    <name type="scientific">Xylanimonas allomyrinae</name>
    <dbReference type="NCBI Taxonomy" id="2509459"/>
    <lineage>
        <taxon>Bacteria</taxon>
        <taxon>Bacillati</taxon>
        <taxon>Actinomycetota</taxon>
        <taxon>Actinomycetes</taxon>
        <taxon>Micrococcales</taxon>
        <taxon>Promicromonosporaceae</taxon>
        <taxon>Xylanimonas</taxon>
    </lineage>
</organism>
<keyword evidence="2" id="KW-1185">Reference proteome</keyword>
<evidence type="ECO:0000313" key="2">
    <source>
        <dbReference type="Proteomes" id="UP000291758"/>
    </source>
</evidence>
<proteinExistence type="predicted"/>
<accession>A0A4P6EM67</accession>
<dbReference type="RefSeq" id="WP_129203328.1">
    <property type="nucleotide sequence ID" value="NZ_CP035495.1"/>
</dbReference>
<dbReference type="InterPro" id="IPR014729">
    <property type="entry name" value="Rossmann-like_a/b/a_fold"/>
</dbReference>
<reference evidence="1 2" key="1">
    <citation type="submission" date="2019-01" db="EMBL/GenBank/DDBJ databases">
        <title>Genome sequencing of strain 2JSPR-7.</title>
        <authorList>
            <person name="Heo J."/>
            <person name="Kim S.-J."/>
            <person name="Kim J.-S."/>
            <person name="Hong S.-B."/>
            <person name="Kwon S.-W."/>
        </authorList>
    </citation>
    <scope>NUCLEOTIDE SEQUENCE [LARGE SCALE GENOMIC DNA]</scope>
    <source>
        <strain evidence="1 2">2JSPR-7</strain>
    </source>
</reference>
<name>A0A4P6EM67_9MICO</name>
<sequence>MASVPGADLSDVVLVLTEAPLTAADVEHLLDIYRDPDGDGTPDPVAFRVLVPAETERHLLAALLEHVGTGELRKAWQDLTGGRPAPAQAAADAADKLARSVTALHAAGMPAEGEVMADDPLPALRDAIAGGGIREVVVVTYPHAFADTFHADWASRARDALQVPVLHLYAGTSELG</sequence>
<dbReference type="OrthoDB" id="3825223at2"/>
<dbReference type="SUPFAM" id="SSF52402">
    <property type="entry name" value="Adenine nucleotide alpha hydrolases-like"/>
    <property type="match status" value="1"/>
</dbReference>
<protein>
    <submittedName>
        <fullName evidence="1">Uncharacterized protein</fullName>
    </submittedName>
</protein>